<feature type="region of interest" description="Disordered" evidence="1">
    <location>
        <begin position="197"/>
        <end position="223"/>
    </location>
</feature>
<organism evidence="3 4">
    <name type="scientific">Raphanus sativus</name>
    <name type="common">Radish</name>
    <name type="synonym">Raphanus raphanistrum var. sativus</name>
    <dbReference type="NCBI Taxonomy" id="3726"/>
    <lineage>
        <taxon>Eukaryota</taxon>
        <taxon>Viridiplantae</taxon>
        <taxon>Streptophyta</taxon>
        <taxon>Embryophyta</taxon>
        <taxon>Tracheophyta</taxon>
        <taxon>Spermatophyta</taxon>
        <taxon>Magnoliopsida</taxon>
        <taxon>eudicotyledons</taxon>
        <taxon>Gunneridae</taxon>
        <taxon>Pentapetalae</taxon>
        <taxon>rosids</taxon>
        <taxon>malvids</taxon>
        <taxon>Brassicales</taxon>
        <taxon>Brassicaceae</taxon>
        <taxon>Brassiceae</taxon>
        <taxon>Raphanus</taxon>
    </lineage>
</organism>
<evidence type="ECO:0000313" key="4">
    <source>
        <dbReference type="RefSeq" id="XP_018436044.1"/>
    </source>
</evidence>
<evidence type="ECO:0000256" key="1">
    <source>
        <dbReference type="SAM" id="MobiDB-lite"/>
    </source>
</evidence>
<dbReference type="PROSITE" id="PS50090">
    <property type="entry name" value="MYB_LIKE"/>
    <property type="match status" value="1"/>
</dbReference>
<dbReference type="GeneID" id="108808385"/>
<evidence type="ECO:0000259" key="2">
    <source>
        <dbReference type="PROSITE" id="PS50090"/>
    </source>
</evidence>
<reference evidence="4" key="2">
    <citation type="submission" date="2025-08" db="UniProtKB">
        <authorList>
            <consortium name="RefSeq"/>
        </authorList>
    </citation>
    <scope>IDENTIFICATION</scope>
    <source>
        <tissue evidence="4">Leaf</tissue>
    </source>
</reference>
<dbReference type="RefSeq" id="XP_018436044.1">
    <property type="nucleotide sequence ID" value="XM_018580542.1"/>
</dbReference>
<dbReference type="PANTHER" id="PTHR45023">
    <property type="match status" value="1"/>
</dbReference>
<protein>
    <submittedName>
        <fullName evidence="4">Glutathione S-transferase T3-like</fullName>
    </submittedName>
</protein>
<feature type="domain" description="Myb-like" evidence="2">
    <location>
        <begin position="62"/>
        <end position="133"/>
    </location>
</feature>
<sequence>MDSTPYAEAASLVELLNSQEDSVFRLVDGSLEPSSSQFPLFGSQAVSSPFSDASSFGVEKGTERKERRAWTHSDDVVLISAWLNTSKDPIVGNEQCSGAFWQRIADLYAASPNIARGEERHKNQCKHHWQKINDQVSKFSGAYEAATREKTSGQNEVDVIKHAHAIFLNNHKKKFTLEHAWRELRYDQKWCSIEGGNKRKKFGDGSHSASSSVDVDDDRMKRPPGVKAAKAAARGKKKQMAEGKEVSDFQTMWELKKEDLVRKERVVKLRLLDKLYGKKEPLDDEEREMKKKLMLEL</sequence>
<dbReference type="OrthoDB" id="1111142at2759"/>
<accession>A0A6J0JMF9</accession>
<evidence type="ECO:0000313" key="3">
    <source>
        <dbReference type="Proteomes" id="UP000504610"/>
    </source>
</evidence>
<name>A0A6J0JMF9_RAPSA</name>
<dbReference type="InterPro" id="IPR001005">
    <property type="entry name" value="SANT/Myb"/>
</dbReference>
<dbReference type="Proteomes" id="UP000504610">
    <property type="component" value="Chromosome 6"/>
</dbReference>
<keyword evidence="3" id="KW-1185">Reference proteome</keyword>
<dbReference type="KEGG" id="rsz:108808385"/>
<dbReference type="PANTHER" id="PTHR45023:SF4">
    <property type="entry name" value="GLYCINE-RICH PROTEIN-RELATED"/>
    <property type="match status" value="1"/>
</dbReference>
<reference evidence="3" key="1">
    <citation type="journal article" date="2019" name="Database">
        <title>The radish genome database (RadishGD): an integrated information resource for radish genomics.</title>
        <authorList>
            <person name="Yu H.J."/>
            <person name="Baek S."/>
            <person name="Lee Y.J."/>
            <person name="Cho A."/>
            <person name="Mun J.H."/>
        </authorList>
    </citation>
    <scope>NUCLEOTIDE SEQUENCE [LARGE SCALE GENOMIC DNA]</scope>
    <source>
        <strain evidence="3">cv. WK10039</strain>
    </source>
</reference>
<gene>
    <name evidence="4" type="primary">LOC108808385</name>
</gene>
<dbReference type="AlphaFoldDB" id="A0A6J0JMF9"/>
<proteinExistence type="predicted"/>